<dbReference type="AlphaFoldDB" id="A0A0N5CUU5"/>
<feature type="region of interest" description="Disordered" evidence="1">
    <location>
        <begin position="1"/>
        <end position="30"/>
    </location>
</feature>
<organism evidence="4">
    <name type="scientific">Thelazia callipaeda</name>
    <name type="common">Oriental eyeworm</name>
    <name type="synonym">Parasitic nematode</name>
    <dbReference type="NCBI Taxonomy" id="103827"/>
    <lineage>
        <taxon>Eukaryota</taxon>
        <taxon>Metazoa</taxon>
        <taxon>Ecdysozoa</taxon>
        <taxon>Nematoda</taxon>
        <taxon>Chromadorea</taxon>
        <taxon>Rhabditida</taxon>
        <taxon>Spirurina</taxon>
        <taxon>Spiruromorpha</taxon>
        <taxon>Thelazioidea</taxon>
        <taxon>Thelaziidae</taxon>
        <taxon>Thelazia</taxon>
    </lineage>
</organism>
<evidence type="ECO:0000256" key="1">
    <source>
        <dbReference type="SAM" id="MobiDB-lite"/>
    </source>
</evidence>
<evidence type="ECO:0000313" key="4">
    <source>
        <dbReference type="WBParaSite" id="TCLT_0000405201-mRNA-1"/>
    </source>
</evidence>
<sequence length="108" mass="13197">MPGDAEFGSGLRRTSSRRHKKRRNRRPAEYDDWDEKDKEYYEDVTLALRQWKVAQMQCQLQRFRIGFWKYFKFKISKHPLYAAEMKDYKASLEAFKAIKKNKTLDFDY</sequence>
<gene>
    <name evidence="2" type="ORF">TCLT_LOCUS4041</name>
</gene>
<name>A0A0N5CUU5_THECL</name>
<dbReference type="Proteomes" id="UP000276776">
    <property type="component" value="Unassembled WGS sequence"/>
</dbReference>
<feature type="compositionally biased region" description="Basic residues" evidence="1">
    <location>
        <begin position="14"/>
        <end position="25"/>
    </location>
</feature>
<evidence type="ECO:0000313" key="2">
    <source>
        <dbReference type="EMBL" id="VDN01094.1"/>
    </source>
</evidence>
<accession>A0A0N5CUU5</accession>
<protein>
    <submittedName>
        <fullName evidence="4">XRN2-binding (XTBD) domain-containing protein</fullName>
    </submittedName>
</protein>
<reference evidence="4" key="1">
    <citation type="submission" date="2017-02" db="UniProtKB">
        <authorList>
            <consortium name="WormBaseParasite"/>
        </authorList>
    </citation>
    <scope>IDENTIFICATION</scope>
</reference>
<keyword evidence="3" id="KW-1185">Reference proteome</keyword>
<evidence type="ECO:0000313" key="3">
    <source>
        <dbReference type="Proteomes" id="UP000276776"/>
    </source>
</evidence>
<dbReference type="OrthoDB" id="5842416at2759"/>
<dbReference type="WBParaSite" id="TCLT_0000405201-mRNA-1">
    <property type="protein sequence ID" value="TCLT_0000405201-mRNA-1"/>
    <property type="gene ID" value="TCLT_0000405201"/>
</dbReference>
<proteinExistence type="predicted"/>
<dbReference type="EMBL" id="UYYF01004274">
    <property type="protein sequence ID" value="VDN01094.1"/>
    <property type="molecule type" value="Genomic_DNA"/>
</dbReference>
<reference evidence="2 3" key="2">
    <citation type="submission" date="2018-11" db="EMBL/GenBank/DDBJ databases">
        <authorList>
            <consortium name="Pathogen Informatics"/>
        </authorList>
    </citation>
    <scope>NUCLEOTIDE SEQUENCE [LARGE SCALE GENOMIC DNA]</scope>
</reference>
<dbReference type="OMA" id="QLKGHPM"/>